<evidence type="ECO:0000256" key="1">
    <source>
        <dbReference type="SAM" id="Phobius"/>
    </source>
</evidence>
<keyword evidence="1" id="KW-1133">Transmembrane helix</keyword>
<dbReference type="SUPFAM" id="SSF54523">
    <property type="entry name" value="Pili subunits"/>
    <property type="match status" value="1"/>
</dbReference>
<protein>
    <submittedName>
        <fullName evidence="2">PilW family protein</fullName>
    </submittedName>
</protein>
<organism evidence="2 3">
    <name type="scientific">Lysobacter brunescens</name>
    <dbReference type="NCBI Taxonomy" id="262323"/>
    <lineage>
        <taxon>Bacteria</taxon>
        <taxon>Pseudomonadati</taxon>
        <taxon>Pseudomonadota</taxon>
        <taxon>Gammaproteobacteria</taxon>
        <taxon>Lysobacterales</taxon>
        <taxon>Lysobacteraceae</taxon>
        <taxon>Lysobacter</taxon>
    </lineage>
</organism>
<sequence>MSRTTSHRRQRTSRAGFRTASGVRGFSLIELMIALMLGLLVVVSAGAIFISNRQTYRATEGLGRVQENSRMAYELMARDIREAGGNPCGKNLLFVNVLNPTADWWANWNRGITGYEGGVASPGTAFGTGVGNRIAGTDAVDVMSGDNSSGVTVVNHNPSAAQFQLNTANHVLDDSDIAIVCDNRQMTLFQVTNAQPGTNEVVVHNTGNTATPGNCTKGLGYPPPKSCPDALGTPYTYGANATIARLHAVRWYIGRNRNGTNSLFRVSLGNNGAGGAVTTNQEIAEGVENMQLQYLLSGAGAYVDASLVPPARWAEVTAVRIALNVASTDRAGVGNVRLQRTIAHTATLRNRLP</sequence>
<evidence type="ECO:0000313" key="3">
    <source>
        <dbReference type="Proteomes" id="UP001597110"/>
    </source>
</evidence>
<keyword evidence="3" id="KW-1185">Reference proteome</keyword>
<name>A0ABW2YHU3_9GAMM</name>
<feature type="transmembrane region" description="Helical" evidence="1">
    <location>
        <begin position="21"/>
        <end position="50"/>
    </location>
</feature>
<dbReference type="PROSITE" id="PS00409">
    <property type="entry name" value="PROKAR_NTER_METHYL"/>
    <property type="match status" value="1"/>
</dbReference>
<reference evidence="3" key="1">
    <citation type="journal article" date="2019" name="Int. J. Syst. Evol. Microbiol.">
        <title>The Global Catalogue of Microorganisms (GCM) 10K type strain sequencing project: providing services to taxonomists for standard genome sequencing and annotation.</title>
        <authorList>
            <consortium name="The Broad Institute Genomics Platform"/>
            <consortium name="The Broad Institute Genome Sequencing Center for Infectious Disease"/>
            <person name="Wu L."/>
            <person name="Ma J."/>
        </authorList>
    </citation>
    <scope>NUCLEOTIDE SEQUENCE [LARGE SCALE GENOMIC DNA]</scope>
    <source>
        <strain evidence="3">CCUG 55585</strain>
    </source>
</reference>
<proteinExistence type="predicted"/>
<dbReference type="EMBL" id="JBHTIF010000005">
    <property type="protein sequence ID" value="MFD0727317.1"/>
    <property type="molecule type" value="Genomic_DNA"/>
</dbReference>
<keyword evidence="1" id="KW-0812">Transmembrane</keyword>
<dbReference type="Pfam" id="PF07963">
    <property type="entry name" value="N_methyl"/>
    <property type="match status" value="1"/>
</dbReference>
<gene>
    <name evidence="2" type="ORF">ACFQ0E_17110</name>
</gene>
<dbReference type="Proteomes" id="UP001597110">
    <property type="component" value="Unassembled WGS sequence"/>
</dbReference>
<dbReference type="InterPro" id="IPR032092">
    <property type="entry name" value="PilW"/>
</dbReference>
<dbReference type="Pfam" id="PF16074">
    <property type="entry name" value="PilW"/>
    <property type="match status" value="1"/>
</dbReference>
<evidence type="ECO:0000313" key="2">
    <source>
        <dbReference type="EMBL" id="MFD0727317.1"/>
    </source>
</evidence>
<keyword evidence="1" id="KW-0472">Membrane</keyword>
<dbReference type="RefSeq" id="WP_386825918.1">
    <property type="nucleotide sequence ID" value="NZ_JBHTIF010000005.1"/>
</dbReference>
<dbReference type="NCBIfam" id="TIGR02532">
    <property type="entry name" value="IV_pilin_GFxxxE"/>
    <property type="match status" value="1"/>
</dbReference>
<accession>A0ABW2YHU3</accession>
<dbReference type="InterPro" id="IPR045584">
    <property type="entry name" value="Pilin-like"/>
</dbReference>
<comment type="caution">
    <text evidence="2">The sequence shown here is derived from an EMBL/GenBank/DDBJ whole genome shotgun (WGS) entry which is preliminary data.</text>
</comment>
<dbReference type="InterPro" id="IPR012902">
    <property type="entry name" value="N_methyl_site"/>
</dbReference>